<feature type="domain" description="Glutamine amidotransferase type-2" evidence="12">
    <location>
        <begin position="2"/>
        <end position="220"/>
    </location>
</feature>
<keyword evidence="6 11" id="KW-0032">Aminotransferase</keyword>
<dbReference type="FunFam" id="3.60.20.10:FF:000006">
    <property type="entry name" value="Glutamine--fructose-6-phosphate aminotransferase [isomerizing]"/>
    <property type="match status" value="1"/>
</dbReference>
<protein>
    <recommendedName>
        <fullName evidence="4 11">Glutamine--fructose-6-phosphate aminotransferase [isomerizing]</fullName>
        <ecNumber evidence="3 11">2.6.1.16</ecNumber>
    </recommendedName>
    <alternativeName>
        <fullName evidence="11">D-fructose-6-phosphate amidotransferase</fullName>
    </alternativeName>
    <alternativeName>
        <fullName evidence="11">GFAT</fullName>
    </alternativeName>
    <alternativeName>
        <fullName evidence="11">Glucosamine-6-phosphate synthase</fullName>
    </alternativeName>
    <alternativeName>
        <fullName evidence="11">Hexosephosphate aminotransferase</fullName>
    </alternativeName>
    <alternativeName>
        <fullName evidence="11">L-glutamine--D-fructose-6-phosphate amidotransferase</fullName>
    </alternativeName>
</protein>
<dbReference type="InterPro" id="IPR005855">
    <property type="entry name" value="GFAT"/>
</dbReference>
<evidence type="ECO:0000256" key="3">
    <source>
        <dbReference type="ARBA" id="ARBA00012916"/>
    </source>
</evidence>
<dbReference type="Proteomes" id="UP001597139">
    <property type="component" value="Unassembled WGS sequence"/>
</dbReference>
<dbReference type="FunFam" id="3.40.50.10490:FF:000001">
    <property type="entry name" value="Glutamine--fructose-6-phosphate aminotransferase [isomerizing]"/>
    <property type="match status" value="1"/>
</dbReference>
<evidence type="ECO:0000256" key="1">
    <source>
        <dbReference type="ARBA" id="ARBA00001031"/>
    </source>
</evidence>
<dbReference type="Gene3D" id="3.40.50.10490">
    <property type="entry name" value="Glucose-6-phosphate isomerase like protein, domain 1"/>
    <property type="match status" value="2"/>
</dbReference>
<evidence type="ECO:0000256" key="8">
    <source>
        <dbReference type="ARBA" id="ARBA00022737"/>
    </source>
</evidence>
<dbReference type="GO" id="GO:0005975">
    <property type="term" value="P:carbohydrate metabolic process"/>
    <property type="evidence" value="ECO:0007669"/>
    <property type="project" value="UniProtKB-UniRule"/>
</dbReference>
<dbReference type="PROSITE" id="PS51464">
    <property type="entry name" value="SIS"/>
    <property type="match status" value="2"/>
</dbReference>
<dbReference type="AlphaFoldDB" id="A0ABD6BV78"/>
<feature type="domain" description="SIS" evidence="13">
    <location>
        <begin position="456"/>
        <end position="596"/>
    </location>
</feature>
<dbReference type="GO" id="GO:0004360">
    <property type="term" value="F:glutamine-fructose-6-phosphate transaminase (isomerizing) activity"/>
    <property type="evidence" value="ECO:0007669"/>
    <property type="project" value="UniProtKB-UniRule"/>
</dbReference>
<dbReference type="InterPro" id="IPR035490">
    <property type="entry name" value="GlmS/FrlB_SIS"/>
</dbReference>
<comment type="caution">
    <text evidence="14">The sequence shown here is derived from an EMBL/GenBank/DDBJ whole genome shotgun (WGS) entry which is preliminary data.</text>
</comment>
<feature type="active site" description="For Fru-6P isomerization activity" evidence="11">
    <location>
        <position position="601"/>
    </location>
</feature>
<evidence type="ECO:0000256" key="5">
    <source>
        <dbReference type="ARBA" id="ARBA00022490"/>
    </source>
</evidence>
<dbReference type="SUPFAM" id="SSF56235">
    <property type="entry name" value="N-terminal nucleophile aminohydrolases (Ntn hydrolases)"/>
    <property type="match status" value="1"/>
</dbReference>
<dbReference type="InterPro" id="IPR046348">
    <property type="entry name" value="SIS_dom_sf"/>
</dbReference>
<dbReference type="PANTHER" id="PTHR10937:SF0">
    <property type="entry name" value="GLUTAMINE--FRUCTOSE-6-PHOSPHATE TRANSAMINASE (ISOMERIZING)"/>
    <property type="match status" value="1"/>
</dbReference>
<evidence type="ECO:0000256" key="11">
    <source>
        <dbReference type="HAMAP-Rule" id="MF_00164"/>
    </source>
</evidence>
<keyword evidence="5 11" id="KW-0963">Cytoplasm</keyword>
<dbReference type="RefSeq" id="WP_267648062.1">
    <property type="nucleotide sequence ID" value="NZ_JANHGR010000003.1"/>
</dbReference>
<evidence type="ECO:0000313" key="15">
    <source>
        <dbReference type="Proteomes" id="UP001597139"/>
    </source>
</evidence>
<evidence type="ECO:0000256" key="10">
    <source>
        <dbReference type="ARBA" id="ARBA00055466"/>
    </source>
</evidence>
<proteinExistence type="inferred from homology"/>
<evidence type="ECO:0000256" key="6">
    <source>
        <dbReference type="ARBA" id="ARBA00022576"/>
    </source>
</evidence>
<dbReference type="HAMAP" id="MF_00164">
    <property type="entry name" value="GlmS"/>
    <property type="match status" value="1"/>
</dbReference>
<name>A0ABD6BV78_9EURY</name>
<dbReference type="InterPro" id="IPR029055">
    <property type="entry name" value="Ntn_hydrolases_N"/>
</dbReference>
<evidence type="ECO:0000256" key="9">
    <source>
        <dbReference type="ARBA" id="ARBA00022962"/>
    </source>
</evidence>
<comment type="catalytic activity">
    <reaction evidence="1 11">
        <text>D-fructose 6-phosphate + L-glutamine = D-glucosamine 6-phosphate + L-glutamate</text>
        <dbReference type="Rhea" id="RHEA:13237"/>
        <dbReference type="ChEBI" id="CHEBI:29985"/>
        <dbReference type="ChEBI" id="CHEBI:58359"/>
        <dbReference type="ChEBI" id="CHEBI:58725"/>
        <dbReference type="ChEBI" id="CHEBI:61527"/>
        <dbReference type="EC" id="2.6.1.16"/>
    </reaction>
</comment>
<dbReference type="CDD" id="cd05008">
    <property type="entry name" value="SIS_GlmS_GlmD_1"/>
    <property type="match status" value="1"/>
</dbReference>
<dbReference type="InterPro" id="IPR047084">
    <property type="entry name" value="GFAT_N"/>
</dbReference>
<accession>A0ABD6BV78</accession>
<dbReference type="InterPro" id="IPR001347">
    <property type="entry name" value="SIS_dom"/>
</dbReference>
<comment type="function">
    <text evidence="10 11">Catalyzes the first step in hexosamine metabolism, converting fructose-6P into glucosamine-6P using glutamine as a nitrogen source.</text>
</comment>
<dbReference type="PROSITE" id="PS51278">
    <property type="entry name" value="GATASE_TYPE_2"/>
    <property type="match status" value="1"/>
</dbReference>
<dbReference type="CDD" id="cd00714">
    <property type="entry name" value="GFAT"/>
    <property type="match status" value="1"/>
</dbReference>
<keyword evidence="7 11" id="KW-0808">Transferase</keyword>
<sequence length="606" mass="64908">MCGITACAAPRGTDVLETLVDGLRNLEYRGYDSSGVAVRNDDGLTVVKREGEIDVLADALADTAPAGAVGIGHTRWSTHGPPTDANAHPHTGCTDDVSVVHNGIVENYASLREDLLARGHTFTSETDTEVIPHLIEMYRGEGLSPEDAFRATIERLEGRFAVAMLVDDHETVFAARDGSPLVVGVGEDRRFLASDVPSFLEHTNRVAFLEDGDVVKLSPGDHEVTDLGGHPVDRPVQTVDWQAEDAQRDGFDHYMLKEIHEQPAALDRAIQGRITDDNDVRLEGFPAGEFADVGAVHLIACGTSYHAALYAQQLLANRDIPAQVFSAGEYTTTPAPVRDDTLVVAVTQSGETADTLSSLDIAAERGARTLAVTNVIGSTAARTADDALFIRAGPEIGVAATKTFSSQVAVLALLAERIAEDVSGTVHSDREALLAALERLPADVQDTLQRSPVESLATELRGREEQFFIGRGYGYPVALESALKFKEITYEHAEGFAAGELKHGPLALVTSDTSVFAVFTGRHDEKTLKNVEEVRARGAPVVAIAAESDHEVAEAADEFLPIPDTHPVAAGLLANVQLQLVSYRVADLLGRSIDKPRNLAKSVTVE</sequence>
<reference evidence="14 15" key="1">
    <citation type="journal article" date="2019" name="Int. J. Syst. Evol. Microbiol.">
        <title>The Global Catalogue of Microorganisms (GCM) 10K type strain sequencing project: providing services to taxonomists for standard genome sequencing and annotation.</title>
        <authorList>
            <consortium name="The Broad Institute Genomics Platform"/>
            <consortium name="The Broad Institute Genome Sequencing Center for Infectious Disease"/>
            <person name="Wu L."/>
            <person name="Ma J."/>
        </authorList>
    </citation>
    <scope>NUCLEOTIDE SEQUENCE [LARGE SCALE GENOMIC DNA]</scope>
    <source>
        <strain evidence="14 15">CGMCC 1.12859</strain>
    </source>
</reference>
<evidence type="ECO:0000256" key="2">
    <source>
        <dbReference type="ARBA" id="ARBA00004496"/>
    </source>
</evidence>
<dbReference type="NCBIfam" id="NF001484">
    <property type="entry name" value="PRK00331.1"/>
    <property type="match status" value="1"/>
</dbReference>
<evidence type="ECO:0000256" key="4">
    <source>
        <dbReference type="ARBA" id="ARBA00016090"/>
    </source>
</evidence>
<feature type="initiator methionine" description="Removed" evidence="11">
    <location>
        <position position="1"/>
    </location>
</feature>
<dbReference type="EMBL" id="JBHUCZ010000012">
    <property type="protein sequence ID" value="MFD1568564.1"/>
    <property type="molecule type" value="Genomic_DNA"/>
</dbReference>
<dbReference type="SUPFAM" id="SSF53697">
    <property type="entry name" value="SIS domain"/>
    <property type="match status" value="1"/>
</dbReference>
<dbReference type="Pfam" id="PF01380">
    <property type="entry name" value="SIS"/>
    <property type="match status" value="2"/>
</dbReference>
<evidence type="ECO:0000259" key="13">
    <source>
        <dbReference type="PROSITE" id="PS51464"/>
    </source>
</evidence>
<evidence type="ECO:0000313" key="14">
    <source>
        <dbReference type="EMBL" id="MFD1568564.1"/>
    </source>
</evidence>
<organism evidence="14 15">
    <name type="scientific">Halolamina litorea</name>
    <dbReference type="NCBI Taxonomy" id="1515593"/>
    <lineage>
        <taxon>Archaea</taxon>
        <taxon>Methanobacteriati</taxon>
        <taxon>Methanobacteriota</taxon>
        <taxon>Stenosarchaea group</taxon>
        <taxon>Halobacteria</taxon>
        <taxon>Halobacteriales</taxon>
        <taxon>Haloferacaceae</taxon>
    </lineage>
</organism>
<dbReference type="NCBIfam" id="TIGR01135">
    <property type="entry name" value="glmS"/>
    <property type="match status" value="1"/>
</dbReference>
<dbReference type="GO" id="GO:0005737">
    <property type="term" value="C:cytoplasm"/>
    <property type="evidence" value="ECO:0007669"/>
    <property type="project" value="UniProtKB-SubCell"/>
</dbReference>
<keyword evidence="15" id="KW-1185">Reference proteome</keyword>
<dbReference type="InterPro" id="IPR035466">
    <property type="entry name" value="GlmS/AgaS_SIS"/>
</dbReference>
<comment type="subunit">
    <text evidence="11">Homodimer.</text>
</comment>
<dbReference type="Gene3D" id="3.60.20.10">
    <property type="entry name" value="Glutamine Phosphoribosylpyrophosphate, subunit 1, domain 1"/>
    <property type="match status" value="1"/>
</dbReference>
<dbReference type="PANTHER" id="PTHR10937">
    <property type="entry name" value="GLUCOSAMINE--FRUCTOSE-6-PHOSPHATE AMINOTRANSFERASE, ISOMERIZING"/>
    <property type="match status" value="1"/>
</dbReference>
<feature type="active site" description="Nucleophile; for GATase activity" evidence="11">
    <location>
        <position position="2"/>
    </location>
</feature>
<feature type="domain" description="SIS" evidence="13">
    <location>
        <begin position="286"/>
        <end position="424"/>
    </location>
</feature>
<keyword evidence="9" id="KW-0315">Glutamine amidotransferase</keyword>
<dbReference type="Pfam" id="PF13522">
    <property type="entry name" value="GATase_6"/>
    <property type="match status" value="1"/>
</dbReference>
<comment type="subcellular location">
    <subcellularLocation>
        <location evidence="2 11">Cytoplasm</location>
    </subcellularLocation>
</comment>
<dbReference type="InterPro" id="IPR017932">
    <property type="entry name" value="GATase_2_dom"/>
</dbReference>
<keyword evidence="8" id="KW-0677">Repeat</keyword>
<dbReference type="EC" id="2.6.1.16" evidence="3 11"/>
<gene>
    <name evidence="11 14" type="primary">glmS</name>
    <name evidence="14" type="ORF">ACFSAU_13800</name>
</gene>
<dbReference type="CDD" id="cd05009">
    <property type="entry name" value="SIS_GlmS_GlmD_2"/>
    <property type="match status" value="1"/>
</dbReference>
<evidence type="ECO:0000256" key="7">
    <source>
        <dbReference type="ARBA" id="ARBA00022679"/>
    </source>
</evidence>
<evidence type="ECO:0000259" key="12">
    <source>
        <dbReference type="PROSITE" id="PS51278"/>
    </source>
</evidence>